<feature type="repeat" description="TPR" evidence="4">
    <location>
        <begin position="69"/>
        <end position="102"/>
    </location>
</feature>
<protein>
    <submittedName>
        <fullName evidence="6">Uncharacterized protein</fullName>
    </submittedName>
</protein>
<evidence type="ECO:0000256" key="1">
    <source>
        <dbReference type="ARBA" id="ARBA00004922"/>
    </source>
</evidence>
<comment type="caution">
    <text evidence="6">The sequence shown here is derived from an EMBL/GenBank/DDBJ whole genome shotgun (WGS) entry which is preliminary data.</text>
</comment>
<dbReference type="Pfam" id="PF13181">
    <property type="entry name" value="TPR_8"/>
    <property type="match status" value="1"/>
</dbReference>
<dbReference type="PROSITE" id="PS51257">
    <property type="entry name" value="PROKAR_LIPOPROTEIN"/>
    <property type="match status" value="1"/>
</dbReference>
<proteinExistence type="predicted"/>
<dbReference type="GO" id="GO:0016757">
    <property type="term" value="F:glycosyltransferase activity"/>
    <property type="evidence" value="ECO:0007669"/>
    <property type="project" value="UniProtKB-KW"/>
</dbReference>
<dbReference type="PROSITE" id="PS50005">
    <property type="entry name" value="TPR"/>
    <property type="match status" value="3"/>
</dbReference>
<feature type="repeat" description="TPR" evidence="4">
    <location>
        <begin position="171"/>
        <end position="204"/>
    </location>
</feature>
<dbReference type="SMART" id="SM00028">
    <property type="entry name" value="TPR"/>
    <property type="match status" value="7"/>
</dbReference>
<evidence type="ECO:0000256" key="3">
    <source>
        <dbReference type="ARBA" id="ARBA00022679"/>
    </source>
</evidence>
<dbReference type="AlphaFoldDB" id="A0A2W5UWY8"/>
<feature type="chain" id="PRO_5015849590" evidence="5">
    <location>
        <begin position="25"/>
        <end position="354"/>
    </location>
</feature>
<dbReference type="Pfam" id="PF13414">
    <property type="entry name" value="TPR_11"/>
    <property type="match status" value="1"/>
</dbReference>
<keyword evidence="3" id="KW-0808">Transferase</keyword>
<dbReference type="PANTHER" id="PTHR44835">
    <property type="entry name" value="UDP-N-ACETYLGLUCOSAMINE--PEPTIDE N-ACETYLGLUCOSAMINYLTRANSFERASE SPINDLY-RELATED"/>
    <property type="match status" value="1"/>
</dbReference>
<reference evidence="6 7" key="1">
    <citation type="submission" date="2017-08" db="EMBL/GenBank/DDBJ databases">
        <title>Infants hospitalized years apart are colonized by the same room-sourced microbial strains.</title>
        <authorList>
            <person name="Brooks B."/>
            <person name="Olm M.R."/>
            <person name="Firek B.A."/>
            <person name="Baker R."/>
            <person name="Thomas B.C."/>
            <person name="Morowitz M.J."/>
            <person name="Banfield J.F."/>
        </authorList>
    </citation>
    <scope>NUCLEOTIDE SEQUENCE [LARGE SCALE GENOMIC DNA]</scope>
    <source>
        <strain evidence="6">S2_003_000_R2_14</strain>
    </source>
</reference>
<dbReference type="PROSITE" id="PS50293">
    <property type="entry name" value="TPR_REGION"/>
    <property type="match status" value="1"/>
</dbReference>
<name>A0A2W5UWY8_9BACT</name>
<evidence type="ECO:0000256" key="2">
    <source>
        <dbReference type="ARBA" id="ARBA00022676"/>
    </source>
</evidence>
<keyword evidence="5" id="KW-0732">Signal</keyword>
<accession>A0A2W5UWY8</accession>
<feature type="signal peptide" evidence="5">
    <location>
        <begin position="1"/>
        <end position="24"/>
    </location>
</feature>
<evidence type="ECO:0000256" key="5">
    <source>
        <dbReference type="SAM" id="SignalP"/>
    </source>
</evidence>
<organism evidence="6 7">
    <name type="scientific">Archangium gephyra</name>
    <dbReference type="NCBI Taxonomy" id="48"/>
    <lineage>
        <taxon>Bacteria</taxon>
        <taxon>Pseudomonadati</taxon>
        <taxon>Myxococcota</taxon>
        <taxon>Myxococcia</taxon>
        <taxon>Myxococcales</taxon>
        <taxon>Cystobacterineae</taxon>
        <taxon>Archangiaceae</taxon>
        <taxon>Archangium</taxon>
    </lineage>
</organism>
<dbReference type="PANTHER" id="PTHR44835:SF1">
    <property type="entry name" value="PROTEIN O-GLCNAC TRANSFERASE"/>
    <property type="match status" value="1"/>
</dbReference>
<sequence length="354" mass="39465">MRSLHSPPMNRLGLALALGLLVTACSTPFVPHQRAMECNELCAQYIAMGNLQAAEDQCDLGLQFSPQYADLWVNKGVIAYNRGQEAKAKEYLIKALRLNQDQAQAYNNLGMIYMKEQGYGKAHDNFSRALRVNPDYLEARYNLALAFKALGEEEKARKELRTLLHVKPDIADAWAQLGQLDIDDGAWEEAIDNLSKATQLDPKFVSAWMALGNANMEAGKPCEAKDAFSSCIEADENFPQCRNNIIVAEKKCKLQDKALDDVKGRAAGAKTPEGEYSAALQARERGAVNDEERAYKRCLKYDGKFALCHFGLFEIFKNRSDEKNASVACKNFLKFANESEFGSQVATCKQYVSD</sequence>
<dbReference type="InterPro" id="IPR019734">
    <property type="entry name" value="TPR_rpt"/>
</dbReference>
<dbReference type="InterPro" id="IPR051939">
    <property type="entry name" value="Glycosyltr_41/O-GlcNAc_trsf"/>
</dbReference>
<evidence type="ECO:0000313" key="6">
    <source>
        <dbReference type="EMBL" id="PZR07884.1"/>
    </source>
</evidence>
<dbReference type="Proteomes" id="UP000249061">
    <property type="component" value="Unassembled WGS sequence"/>
</dbReference>
<dbReference type="Gene3D" id="1.25.40.10">
    <property type="entry name" value="Tetratricopeptide repeat domain"/>
    <property type="match status" value="3"/>
</dbReference>
<keyword evidence="4" id="KW-0802">TPR repeat</keyword>
<keyword evidence="2" id="KW-0328">Glycosyltransferase</keyword>
<gene>
    <name evidence="6" type="ORF">DI536_26345</name>
</gene>
<dbReference type="Pfam" id="PF14559">
    <property type="entry name" value="TPR_19"/>
    <property type="match status" value="1"/>
</dbReference>
<dbReference type="InterPro" id="IPR011990">
    <property type="entry name" value="TPR-like_helical_dom_sf"/>
</dbReference>
<comment type="pathway">
    <text evidence="1">Protein modification; protein glycosylation.</text>
</comment>
<feature type="repeat" description="TPR" evidence="4">
    <location>
        <begin position="103"/>
        <end position="136"/>
    </location>
</feature>
<evidence type="ECO:0000256" key="4">
    <source>
        <dbReference type="PROSITE-ProRule" id="PRU00339"/>
    </source>
</evidence>
<dbReference type="EMBL" id="QFQP01000028">
    <property type="protein sequence ID" value="PZR07884.1"/>
    <property type="molecule type" value="Genomic_DNA"/>
</dbReference>
<evidence type="ECO:0000313" key="7">
    <source>
        <dbReference type="Proteomes" id="UP000249061"/>
    </source>
</evidence>
<dbReference type="SUPFAM" id="SSF48452">
    <property type="entry name" value="TPR-like"/>
    <property type="match status" value="1"/>
</dbReference>